<reference evidence="2 3" key="1">
    <citation type="submission" date="2017-12" db="EMBL/GenBank/DDBJ databases">
        <title>The draft genome sequence of Brumimicrobium saltpan LHR20.</title>
        <authorList>
            <person name="Do Z.-J."/>
            <person name="Luo H.-R."/>
        </authorList>
    </citation>
    <scope>NUCLEOTIDE SEQUENCE [LARGE SCALE GENOMIC DNA]</scope>
    <source>
        <strain evidence="2 3">LHR20</strain>
    </source>
</reference>
<protein>
    <submittedName>
        <fullName evidence="2">Uncharacterized protein</fullName>
    </submittedName>
</protein>
<gene>
    <name evidence="2" type="ORF">CW751_05800</name>
</gene>
<dbReference type="Proteomes" id="UP000236654">
    <property type="component" value="Unassembled WGS sequence"/>
</dbReference>
<feature type="region of interest" description="Disordered" evidence="1">
    <location>
        <begin position="1"/>
        <end position="67"/>
    </location>
</feature>
<dbReference type="RefSeq" id="WP_101334056.1">
    <property type="nucleotide sequence ID" value="NZ_PJNI01000005.1"/>
</dbReference>
<name>A0A2I0R3D8_9FLAO</name>
<evidence type="ECO:0000256" key="1">
    <source>
        <dbReference type="SAM" id="MobiDB-lite"/>
    </source>
</evidence>
<feature type="compositionally biased region" description="Basic and acidic residues" evidence="1">
    <location>
        <begin position="1"/>
        <end position="25"/>
    </location>
</feature>
<organism evidence="2 3">
    <name type="scientific">Brumimicrobium salinarum</name>
    <dbReference type="NCBI Taxonomy" id="2058658"/>
    <lineage>
        <taxon>Bacteria</taxon>
        <taxon>Pseudomonadati</taxon>
        <taxon>Bacteroidota</taxon>
        <taxon>Flavobacteriia</taxon>
        <taxon>Flavobacteriales</taxon>
        <taxon>Crocinitomicaceae</taxon>
        <taxon>Brumimicrobium</taxon>
    </lineage>
</organism>
<accession>A0A2I0R3D8</accession>
<evidence type="ECO:0000313" key="2">
    <source>
        <dbReference type="EMBL" id="PKR81096.1"/>
    </source>
</evidence>
<comment type="caution">
    <text evidence="2">The sequence shown here is derived from an EMBL/GenBank/DDBJ whole genome shotgun (WGS) entry which is preliminary data.</text>
</comment>
<feature type="compositionally biased region" description="Basic and acidic residues" evidence="1">
    <location>
        <begin position="38"/>
        <end position="67"/>
    </location>
</feature>
<dbReference type="EMBL" id="PJNI01000005">
    <property type="protein sequence ID" value="PKR81096.1"/>
    <property type="molecule type" value="Genomic_DNA"/>
</dbReference>
<proteinExistence type="predicted"/>
<evidence type="ECO:0000313" key="3">
    <source>
        <dbReference type="Proteomes" id="UP000236654"/>
    </source>
</evidence>
<dbReference type="AlphaFoldDB" id="A0A2I0R3D8"/>
<keyword evidence="3" id="KW-1185">Reference proteome</keyword>
<sequence>MSRDKFKERNKQNDKKGPIQEKDVMGENVTPMGKKRSKKDDSFEIKHNQKNHEKKDKANRSTTNKDE</sequence>